<evidence type="ECO:0000313" key="4">
    <source>
        <dbReference type="EMBL" id="PDT23615.1"/>
    </source>
</evidence>
<dbReference type="Proteomes" id="UP001268610">
    <property type="component" value="Unassembled WGS sequence"/>
</dbReference>
<evidence type="ECO:0000256" key="1">
    <source>
        <dbReference type="PIRSR" id="PIRSR016487-1"/>
    </source>
</evidence>
<reference evidence="3" key="2">
    <citation type="submission" date="2023-04" db="EMBL/GenBank/DDBJ databases">
        <title>Genomic characterization of faba bean (Vicia faba) microsymbionts in Mexican soils.</title>
        <authorList>
            <person name="Rivera Orduna F.N."/>
            <person name="Guevara-Luna J."/>
            <person name="Yan J."/>
            <person name="Arroyo-Herrera I."/>
            <person name="Li Y."/>
            <person name="Vasquez-Murrieta M.S."/>
            <person name="Wang E.T."/>
        </authorList>
    </citation>
    <scope>NUCLEOTIDE SEQUENCE</scope>
    <source>
        <strain evidence="3">CH26</strain>
    </source>
</reference>
<dbReference type="Proteomes" id="UP000219914">
    <property type="component" value="Unassembled WGS sequence"/>
</dbReference>
<dbReference type="Pfam" id="PF01928">
    <property type="entry name" value="CYTH"/>
    <property type="match status" value="1"/>
</dbReference>
<sequence>MKTVEIERKFLVRSDAWRASATSVHVLRQGYLARGTASSLRIRLIDDLTAQLAVKFGKRGLTREEFEYDIPLAEAKEMLLHVRGKVLEKTRYQVVHRGDVWEIDVFGGAYQGLTIAEIEMASEKESPSLPSWLGREVTGDKRYSNRALAFHRPAMSPPYGISGMPESNAHRMNQI</sequence>
<dbReference type="Gene3D" id="2.40.320.10">
    <property type="entry name" value="Hypothetical Protein Pfu-838710-001"/>
    <property type="match status" value="1"/>
</dbReference>
<reference evidence="4 5" key="1">
    <citation type="submission" date="2017-09" db="EMBL/GenBank/DDBJ databases">
        <title>Comparative genomics of rhizobia isolated from Phaseolus vulgaris in China.</title>
        <authorList>
            <person name="Tong W."/>
        </authorList>
    </citation>
    <scope>NUCLEOTIDE SEQUENCE [LARGE SCALE GENOMIC DNA]</scope>
    <source>
        <strain evidence="4 5">FH14</strain>
    </source>
</reference>
<dbReference type="PANTHER" id="PTHR40114">
    <property type="entry name" value="SLR0698 PROTEIN"/>
    <property type="match status" value="1"/>
</dbReference>
<feature type="domain" description="CYTH" evidence="2">
    <location>
        <begin position="3"/>
        <end position="150"/>
    </location>
</feature>
<dbReference type="RefSeq" id="WP_097533999.1">
    <property type="nucleotide sequence ID" value="NZ_JAVLSD010000004.1"/>
</dbReference>
<dbReference type="SMART" id="SM01118">
    <property type="entry name" value="CYTH"/>
    <property type="match status" value="1"/>
</dbReference>
<protein>
    <submittedName>
        <fullName evidence="4">Adenylate cyclase</fullName>
    </submittedName>
    <submittedName>
        <fullName evidence="3">CYTH domain-containing protein</fullName>
    </submittedName>
</protein>
<dbReference type="EMBL" id="NWSY01000007">
    <property type="protein sequence ID" value="PDT23615.1"/>
    <property type="molecule type" value="Genomic_DNA"/>
</dbReference>
<evidence type="ECO:0000259" key="2">
    <source>
        <dbReference type="PROSITE" id="PS51707"/>
    </source>
</evidence>
<dbReference type="SUPFAM" id="SSF55154">
    <property type="entry name" value="CYTH-like phosphatases"/>
    <property type="match status" value="1"/>
</dbReference>
<dbReference type="InterPro" id="IPR012042">
    <property type="entry name" value="NeuTTM/CthTTM-like"/>
</dbReference>
<dbReference type="PROSITE" id="PS51707">
    <property type="entry name" value="CYTH"/>
    <property type="match status" value="1"/>
</dbReference>
<dbReference type="PANTHER" id="PTHR40114:SF1">
    <property type="entry name" value="SLR0698 PROTEIN"/>
    <property type="match status" value="1"/>
</dbReference>
<gene>
    <name evidence="4" type="ORF">CO674_11700</name>
    <name evidence="3" type="ORF">RJJ65_13815</name>
</gene>
<dbReference type="AlphaFoldDB" id="A0A2A6KGT5"/>
<dbReference type="PIRSF" id="PIRSF016487">
    <property type="entry name" value="CYTH_UCP016487"/>
    <property type="match status" value="1"/>
</dbReference>
<keyword evidence="5" id="KW-1185">Reference proteome</keyword>
<dbReference type="InterPro" id="IPR033469">
    <property type="entry name" value="CYTH-like_dom_sf"/>
</dbReference>
<organism evidence="3 6">
    <name type="scientific">Rhizobium hidalgonense</name>
    <dbReference type="NCBI Taxonomy" id="1538159"/>
    <lineage>
        <taxon>Bacteria</taxon>
        <taxon>Pseudomonadati</taxon>
        <taxon>Pseudomonadota</taxon>
        <taxon>Alphaproteobacteria</taxon>
        <taxon>Hyphomicrobiales</taxon>
        <taxon>Rhizobiaceae</taxon>
        <taxon>Rhizobium/Agrobacterium group</taxon>
        <taxon>Rhizobium</taxon>
    </lineage>
</organism>
<evidence type="ECO:0000313" key="5">
    <source>
        <dbReference type="Proteomes" id="UP000219914"/>
    </source>
</evidence>
<dbReference type="CDD" id="cd07891">
    <property type="entry name" value="CYTH-like_CthTTM-like_1"/>
    <property type="match status" value="1"/>
</dbReference>
<accession>A0A2A6KGT5</accession>
<evidence type="ECO:0000313" key="6">
    <source>
        <dbReference type="Proteomes" id="UP001268610"/>
    </source>
</evidence>
<dbReference type="InterPro" id="IPR023577">
    <property type="entry name" value="CYTH_domain"/>
</dbReference>
<dbReference type="EMBL" id="JAVLSF010000006">
    <property type="protein sequence ID" value="MDR9773728.1"/>
    <property type="molecule type" value="Genomic_DNA"/>
</dbReference>
<comment type="caution">
    <text evidence="3">The sequence shown here is derived from an EMBL/GenBank/DDBJ whole genome shotgun (WGS) entry which is preliminary data.</text>
</comment>
<feature type="active site" description="Proton acceptor" evidence="1">
    <location>
        <position position="31"/>
    </location>
</feature>
<proteinExistence type="predicted"/>
<name>A0A2A6KGT5_9HYPH</name>
<evidence type="ECO:0000313" key="3">
    <source>
        <dbReference type="EMBL" id="MDR9773728.1"/>
    </source>
</evidence>